<keyword evidence="2" id="KW-1185">Reference proteome</keyword>
<proteinExistence type="predicted"/>
<name>A0A927K6E0_9ACTN</name>
<reference evidence="1" key="1">
    <citation type="submission" date="2020-09" db="EMBL/GenBank/DDBJ databases">
        <title>Nocardioides sp. strain MJB4 16S ribosomal RNA gene Genome sequencing and assembly.</title>
        <authorList>
            <person name="Kim I."/>
        </authorList>
    </citation>
    <scope>NUCLEOTIDE SEQUENCE</scope>
    <source>
        <strain evidence="1">MJB4</strain>
    </source>
</reference>
<gene>
    <name evidence="1" type="ORF">IE331_16160</name>
</gene>
<protein>
    <submittedName>
        <fullName evidence="1">DUF1015 family protein</fullName>
    </submittedName>
</protein>
<dbReference type="AlphaFoldDB" id="A0A927K6E0"/>
<dbReference type="EMBL" id="JACYXZ010000005">
    <property type="protein sequence ID" value="MBD8871162.1"/>
    <property type="molecule type" value="Genomic_DNA"/>
</dbReference>
<evidence type="ECO:0000313" key="2">
    <source>
        <dbReference type="Proteomes" id="UP000616839"/>
    </source>
</evidence>
<dbReference type="Pfam" id="PF06245">
    <property type="entry name" value="DUF1015"/>
    <property type="match status" value="1"/>
</dbReference>
<dbReference type="RefSeq" id="WP_192144490.1">
    <property type="nucleotide sequence ID" value="NZ_JACYXZ010000005.1"/>
</dbReference>
<organism evidence="1 2">
    <name type="scientific">Nocardioides donggukensis</name>
    <dbReference type="NCBI Taxonomy" id="2774019"/>
    <lineage>
        <taxon>Bacteria</taxon>
        <taxon>Bacillati</taxon>
        <taxon>Actinomycetota</taxon>
        <taxon>Actinomycetes</taxon>
        <taxon>Propionibacteriales</taxon>
        <taxon>Nocardioidaceae</taxon>
        <taxon>Nocardioides</taxon>
    </lineage>
</organism>
<dbReference type="Proteomes" id="UP000616839">
    <property type="component" value="Unassembled WGS sequence"/>
</dbReference>
<dbReference type="PANTHER" id="PTHR36454">
    <property type="entry name" value="LMO2823 PROTEIN"/>
    <property type="match status" value="1"/>
</dbReference>
<evidence type="ECO:0000313" key="1">
    <source>
        <dbReference type="EMBL" id="MBD8871162.1"/>
    </source>
</evidence>
<comment type="caution">
    <text evidence="1">The sequence shown here is derived from an EMBL/GenBank/DDBJ whole genome shotgun (WGS) entry which is preliminary data.</text>
</comment>
<dbReference type="InterPro" id="IPR008323">
    <property type="entry name" value="UCP033563"/>
</dbReference>
<sequence length="356" mass="37188">MSLVRPFPARLVRQDHAERLVTATSDSPDEASAAALRSAADPAAYDEVPAALYGYRQVRDGVPHTAIVCEVAIQAFADGRVRGHEAVQPQRVEGLVRQHATTGERPALVALLHHAGPAFTAALEAACGTPPLLDFAGPGGLPQAVWRIADDTGAVAAELAAADLYVADGHHRVAAALEEWRLGGRPDVAGLLCVVHPMDGLHLSAFDRRVTGPVEPADLLSLLSRGFEVSSAAGSPAPEPGTIGVYVAGSWCAVRRRPADDHGPLLDVEVLQALVFDRLPELGPGAAPTVEVAAARTSVAELTRRCDADGGALFTLAPPPLSALTGLADAGKVMPPKTTYFEPKPCTGIFLRPAER</sequence>
<dbReference type="PANTHER" id="PTHR36454:SF1">
    <property type="entry name" value="DUF1015 DOMAIN-CONTAINING PROTEIN"/>
    <property type="match status" value="1"/>
</dbReference>
<accession>A0A927K6E0</accession>